<gene>
    <name evidence="1" type="ORF">FIBSPDRAFT_323127</name>
</gene>
<proteinExistence type="predicted"/>
<dbReference type="EMBL" id="KV417790">
    <property type="protein sequence ID" value="KZP06386.1"/>
    <property type="molecule type" value="Genomic_DNA"/>
</dbReference>
<organism evidence="1 2">
    <name type="scientific">Athelia psychrophila</name>
    <dbReference type="NCBI Taxonomy" id="1759441"/>
    <lineage>
        <taxon>Eukaryota</taxon>
        <taxon>Fungi</taxon>
        <taxon>Dikarya</taxon>
        <taxon>Basidiomycota</taxon>
        <taxon>Agaricomycotina</taxon>
        <taxon>Agaricomycetes</taxon>
        <taxon>Agaricomycetidae</taxon>
        <taxon>Atheliales</taxon>
        <taxon>Atheliaceae</taxon>
        <taxon>Athelia</taxon>
    </lineage>
</organism>
<protein>
    <submittedName>
        <fullName evidence="1">Uncharacterized protein</fullName>
    </submittedName>
</protein>
<evidence type="ECO:0000313" key="1">
    <source>
        <dbReference type="EMBL" id="KZP06386.1"/>
    </source>
</evidence>
<name>A0A167WR29_9AGAM</name>
<evidence type="ECO:0000313" key="2">
    <source>
        <dbReference type="Proteomes" id="UP000076532"/>
    </source>
</evidence>
<sequence>MCPPPTRPPLLCPSSSLAFPFIRRVPPLSATRPFLLSSVPIVSPLTYPFHIPLLCLPSCSQPVTPSCQSSTDSCYHARSPTTWREEEFRLELIKKMLRIRHSQTRSFVQAPQISLLKSRLFRSSFLTPTTAFHYSVPSLAAS</sequence>
<keyword evidence="2" id="KW-1185">Reference proteome</keyword>
<reference evidence="1 2" key="1">
    <citation type="journal article" date="2016" name="Mol. Biol. Evol.">
        <title>Comparative Genomics of Early-Diverging Mushroom-Forming Fungi Provides Insights into the Origins of Lignocellulose Decay Capabilities.</title>
        <authorList>
            <person name="Nagy L.G."/>
            <person name="Riley R."/>
            <person name="Tritt A."/>
            <person name="Adam C."/>
            <person name="Daum C."/>
            <person name="Floudas D."/>
            <person name="Sun H."/>
            <person name="Yadav J.S."/>
            <person name="Pangilinan J."/>
            <person name="Larsson K.H."/>
            <person name="Matsuura K."/>
            <person name="Barry K."/>
            <person name="Labutti K."/>
            <person name="Kuo R."/>
            <person name="Ohm R.A."/>
            <person name="Bhattacharya S.S."/>
            <person name="Shirouzu T."/>
            <person name="Yoshinaga Y."/>
            <person name="Martin F.M."/>
            <person name="Grigoriev I.V."/>
            <person name="Hibbett D.S."/>
        </authorList>
    </citation>
    <scope>NUCLEOTIDE SEQUENCE [LARGE SCALE GENOMIC DNA]</scope>
    <source>
        <strain evidence="1 2">CBS 109695</strain>
    </source>
</reference>
<dbReference type="Proteomes" id="UP000076532">
    <property type="component" value="Unassembled WGS sequence"/>
</dbReference>
<accession>A0A167WR29</accession>
<dbReference type="AlphaFoldDB" id="A0A167WR29"/>